<dbReference type="GO" id="GO:0015074">
    <property type="term" value="P:DNA integration"/>
    <property type="evidence" value="ECO:0007669"/>
    <property type="project" value="InterPro"/>
</dbReference>
<dbReference type="SUPFAM" id="SSF56349">
    <property type="entry name" value="DNA breaking-rejoining enzymes"/>
    <property type="match status" value="1"/>
</dbReference>
<dbReference type="GO" id="GO:0003677">
    <property type="term" value="F:DNA binding"/>
    <property type="evidence" value="ECO:0007669"/>
    <property type="project" value="InterPro"/>
</dbReference>
<proteinExistence type="predicted"/>
<evidence type="ECO:0000256" key="1">
    <source>
        <dbReference type="ARBA" id="ARBA00023172"/>
    </source>
</evidence>
<dbReference type="EMBL" id="JAHHIF010000050">
    <property type="protein sequence ID" value="MBW4547891.1"/>
    <property type="molecule type" value="Genomic_DNA"/>
</dbReference>
<evidence type="ECO:0000259" key="2">
    <source>
        <dbReference type="PROSITE" id="PS51898"/>
    </source>
</evidence>
<reference evidence="3" key="2">
    <citation type="journal article" date="2022" name="Microbiol. Resour. Announc.">
        <title>Metagenome Sequencing to Explore Phylogenomics of Terrestrial Cyanobacteria.</title>
        <authorList>
            <person name="Ward R.D."/>
            <person name="Stajich J.E."/>
            <person name="Johansen J.R."/>
            <person name="Huntemann M."/>
            <person name="Clum A."/>
            <person name="Foster B."/>
            <person name="Foster B."/>
            <person name="Roux S."/>
            <person name="Palaniappan K."/>
            <person name="Varghese N."/>
            <person name="Mukherjee S."/>
            <person name="Reddy T.B.K."/>
            <person name="Daum C."/>
            <person name="Copeland A."/>
            <person name="Chen I.A."/>
            <person name="Ivanova N.N."/>
            <person name="Kyrpides N.C."/>
            <person name="Shapiro N."/>
            <person name="Eloe-Fadrosh E.A."/>
            <person name="Pietrasiak N."/>
        </authorList>
    </citation>
    <scope>NUCLEOTIDE SEQUENCE</scope>
    <source>
        <strain evidence="3">CPER-KK1</strain>
    </source>
</reference>
<protein>
    <recommendedName>
        <fullName evidence="2">Tyr recombinase domain-containing protein</fullName>
    </recommendedName>
</protein>
<reference evidence="3" key="1">
    <citation type="submission" date="2021-05" db="EMBL/GenBank/DDBJ databases">
        <authorList>
            <person name="Pietrasiak N."/>
            <person name="Ward R."/>
            <person name="Stajich J.E."/>
            <person name="Kurbessoian T."/>
        </authorList>
    </citation>
    <scope>NUCLEOTIDE SEQUENCE</scope>
    <source>
        <strain evidence="3">CPER-KK1</strain>
    </source>
</reference>
<dbReference type="Proteomes" id="UP000753908">
    <property type="component" value="Unassembled WGS sequence"/>
</dbReference>
<dbReference type="GO" id="GO:0006310">
    <property type="term" value="P:DNA recombination"/>
    <property type="evidence" value="ECO:0007669"/>
    <property type="project" value="UniProtKB-KW"/>
</dbReference>
<dbReference type="InterPro" id="IPR002104">
    <property type="entry name" value="Integrase_catalytic"/>
</dbReference>
<dbReference type="Gene3D" id="1.10.443.10">
    <property type="entry name" value="Intergrase catalytic core"/>
    <property type="match status" value="1"/>
</dbReference>
<dbReference type="InterPro" id="IPR013762">
    <property type="entry name" value="Integrase-like_cat_sf"/>
</dbReference>
<comment type="caution">
    <text evidence="3">The sequence shown here is derived from an EMBL/GenBank/DDBJ whole genome shotgun (WGS) entry which is preliminary data.</text>
</comment>
<dbReference type="AlphaFoldDB" id="A0A951UDN8"/>
<evidence type="ECO:0000313" key="4">
    <source>
        <dbReference type="Proteomes" id="UP000753908"/>
    </source>
</evidence>
<sequence length="559" mass="64735">MVFGKVPTTIAMAIEWYGQSLPDAKRTRELSNLKSALKRCLLTGYGFELDELSSKARLQECLSRLSLREFRKAKVVFQEVATARQSAGEICASTVFNYKSNLYRFVKWLQQQDWYEEALASCNPEITPTIYSGHSLNQSQKVKPRNIVPYSLKEEEYPERLKQQLVALQEFWTLSFHPRRRQPPLRPASIKTYLLRIKMFLGWVKNVYRQGIEPNELNLELSTQVELVEEFVNWGLGLRENSYTWAFQVVKAAIFVTKWWEASHPPTLSEPTPERLLATLEFLGLKPTAKFFEQYGPSRSATSRLDALQAYQRSLQRIEKKQPNSRRTLHAEKLLTFSECLQVLEYLEKCCANRRIGSILRSEAEVFKSVQRYTLIKLLVFCPIRQREIRELELGRTLKREEFGYVIRLSPSDHKTGSATGLSREFLLPEVLTATLDEWLNVWRVRVITNHQLVFISLGSKRHSELIGQPLSENALCSLVKTTMRRATNVLFGTPLSITPHDFRRIAITHQRKFGSPEQNEALAALMGHSLREADEIYNYMTPIEKTKKALNWWQPSPD</sequence>
<feature type="domain" description="Tyr recombinase" evidence="2">
    <location>
        <begin position="342"/>
        <end position="551"/>
    </location>
</feature>
<organism evidence="3 4">
    <name type="scientific">Symplocastrum torsivum CPER-KK1</name>
    <dbReference type="NCBI Taxonomy" id="450513"/>
    <lineage>
        <taxon>Bacteria</taxon>
        <taxon>Bacillati</taxon>
        <taxon>Cyanobacteriota</taxon>
        <taxon>Cyanophyceae</taxon>
        <taxon>Oscillatoriophycideae</taxon>
        <taxon>Oscillatoriales</taxon>
        <taxon>Microcoleaceae</taxon>
        <taxon>Symplocastrum</taxon>
    </lineage>
</organism>
<keyword evidence="1" id="KW-0233">DNA recombination</keyword>
<gene>
    <name evidence="3" type="ORF">KME25_26115</name>
</gene>
<accession>A0A951UDN8</accession>
<dbReference type="PROSITE" id="PS51898">
    <property type="entry name" value="TYR_RECOMBINASE"/>
    <property type="match status" value="1"/>
</dbReference>
<evidence type="ECO:0000313" key="3">
    <source>
        <dbReference type="EMBL" id="MBW4547891.1"/>
    </source>
</evidence>
<name>A0A951UDN8_9CYAN</name>
<dbReference type="InterPro" id="IPR011010">
    <property type="entry name" value="DNA_brk_join_enz"/>
</dbReference>